<dbReference type="PANTHER" id="PTHR30383">
    <property type="entry name" value="THIOESTERASE 1/PROTEASE 1/LYSOPHOSPHOLIPASE L1"/>
    <property type="match status" value="1"/>
</dbReference>
<sequence length="187" mass="20680">MNPFSIACAGDSITEGWGLASPDTESYPALLRAYFPEATIYNLGSSGATLQSQFDMAYTRTNAFLRSLASSFDVVLLFLGANDVWYWTSKKTFKEELLDLIGEYASSLVILITPIKMNVGVYEDHKLKEIREIVLEAGKEEGLPVIDLYSLSKTSWLSFDGVHPSQEGQKEIAFLIAQALKKILPLG</sequence>
<dbReference type="Gene3D" id="3.40.50.1110">
    <property type="entry name" value="SGNH hydrolase"/>
    <property type="match status" value="1"/>
</dbReference>
<proteinExistence type="predicted"/>
<dbReference type="Pfam" id="PF13472">
    <property type="entry name" value="Lipase_GDSL_2"/>
    <property type="match status" value="1"/>
</dbReference>
<dbReference type="RefSeq" id="WP_076342064.1">
    <property type="nucleotide sequence ID" value="NZ_CAPDDE010000039.1"/>
</dbReference>
<dbReference type="EMBL" id="MPKA01000093">
    <property type="protein sequence ID" value="OLU44875.1"/>
    <property type="molecule type" value="Genomic_DNA"/>
</dbReference>
<reference evidence="2 3" key="1">
    <citation type="submission" date="2016-11" db="EMBL/GenBank/DDBJ databases">
        <title>Description of two novel members of the family Erysipelotrichaceae: Ileibacterium lipovorans gen. nov., sp. nov. and Dubosiella newyorkensis, gen. nov., sp. nov.</title>
        <authorList>
            <person name="Cox L.M."/>
            <person name="Sohn J."/>
            <person name="Tyrrell K.L."/>
            <person name="Citron D.M."/>
            <person name="Lawson P.A."/>
            <person name="Patel N.B."/>
            <person name="Iizumi T."/>
            <person name="Perez-Perez G.I."/>
            <person name="Goldstein E.J."/>
            <person name="Blaser M.J."/>
        </authorList>
    </citation>
    <scope>NUCLEOTIDE SEQUENCE [LARGE SCALE GENOMIC DNA]</scope>
    <source>
        <strain evidence="2 3">NYU-BL-A4</strain>
    </source>
</reference>
<accession>A0A1U7NKM2</accession>
<dbReference type="GeneID" id="78276224"/>
<dbReference type="STRING" id="1862672.BO225_09760"/>
<gene>
    <name evidence="2" type="ORF">BO225_09760</name>
</gene>
<comment type="caution">
    <text evidence="2">The sequence shown here is derived from an EMBL/GenBank/DDBJ whole genome shotgun (WGS) entry which is preliminary data.</text>
</comment>
<dbReference type="PANTHER" id="PTHR30383:SF5">
    <property type="entry name" value="SGNH HYDROLASE-TYPE ESTERASE DOMAIN-CONTAINING PROTEIN"/>
    <property type="match status" value="1"/>
</dbReference>
<dbReference type="AlphaFoldDB" id="A0A1U7NKM2"/>
<name>A0A1U7NKM2_9FIRM</name>
<dbReference type="InterPro" id="IPR051532">
    <property type="entry name" value="Ester_Hydrolysis_Enzymes"/>
</dbReference>
<keyword evidence="3" id="KW-1185">Reference proteome</keyword>
<evidence type="ECO:0000313" key="3">
    <source>
        <dbReference type="Proteomes" id="UP000186705"/>
    </source>
</evidence>
<dbReference type="OrthoDB" id="9777593at2"/>
<organism evidence="2 3">
    <name type="scientific">Dubosiella newyorkensis</name>
    <dbReference type="NCBI Taxonomy" id="1862672"/>
    <lineage>
        <taxon>Bacteria</taxon>
        <taxon>Bacillati</taxon>
        <taxon>Bacillota</taxon>
        <taxon>Erysipelotrichia</taxon>
        <taxon>Erysipelotrichales</taxon>
        <taxon>Erysipelotrichaceae</taxon>
        <taxon>Dubosiella</taxon>
    </lineage>
</organism>
<protein>
    <recommendedName>
        <fullName evidence="1">SGNH hydrolase-type esterase domain-containing protein</fullName>
    </recommendedName>
</protein>
<feature type="domain" description="SGNH hydrolase-type esterase" evidence="1">
    <location>
        <begin position="8"/>
        <end position="170"/>
    </location>
</feature>
<dbReference type="SUPFAM" id="SSF52266">
    <property type="entry name" value="SGNH hydrolase"/>
    <property type="match status" value="1"/>
</dbReference>
<evidence type="ECO:0000313" key="2">
    <source>
        <dbReference type="EMBL" id="OLU44875.1"/>
    </source>
</evidence>
<evidence type="ECO:0000259" key="1">
    <source>
        <dbReference type="Pfam" id="PF13472"/>
    </source>
</evidence>
<dbReference type="GO" id="GO:0004622">
    <property type="term" value="F:phosphatidylcholine lysophospholipase activity"/>
    <property type="evidence" value="ECO:0007669"/>
    <property type="project" value="TreeGrafter"/>
</dbReference>
<dbReference type="InterPro" id="IPR013830">
    <property type="entry name" value="SGNH_hydro"/>
</dbReference>
<dbReference type="Proteomes" id="UP000186705">
    <property type="component" value="Unassembled WGS sequence"/>
</dbReference>
<dbReference type="InterPro" id="IPR036514">
    <property type="entry name" value="SGNH_hydro_sf"/>
</dbReference>